<sequence>MYNLLCLNQRRVATQNPPTPSLMRSLSSSESNDDTTILRRIRHRKRVPRQETPEPTRATRRRLVSSDEEAEQRTTFQYNGVTYTHPRFMPFVEDTNALYIDIDSLRIAVSAPDLLQTFPIYSLAQLSSTRHLHRQLKQYTHVGTAVGYQMYVKTLPFATKQSVCEYISRIGPLVHPSKKIGVFFTGKIVCPSGLLLEALIASSITTLVLEAYGQKAPLHTVQLLANIQVQDPLLQVRVDIGINGSCTGIPLFLTSSGRTYLMLLYLAGSRYGSTTTNLQSLCGHHRVIVYPQLVHHTKAYFHTSIQRPATNKALKKKRKYMETAVTDLIATNDLTGYTELQNHIQMKEWAELATSTGEPHYGVKGNCILSDYLEIPECIPIDYMHLTLEGVFKQLMRQWFDQKHHSQPFSLRKYVRDIDKLVLSIKPANEIQRLPQSLDSLSFFKASEYRAWLLIYALPVLSNFLPPEYVHHLSLLVASFHILLSDEIRRDELELVHQIYGGPLWGYSMFGFENLNGYLEKTYHGTRRILFQMSFQIQLLQTVPKKLESLSKLENLYKNGLQRGNFLPFIDVLKDHCTIIQLDSIDYRKKLLLSEGVYLVPNSSINNSKLFQLFTELCQREGKVISRTKLKFLGQELLIDQSCADLAYFHFDELCNRPLSAADYIEICKVFNTIFIQDIPCITNQMRTQGRRFITLIDTLYDHKVELVCTAQTSPSKLFSNKIMKSDSDHTRQLMDDLQINQEDAVSYSIFTGEEELFAYDRTISRLYEMQSNEYIMINNNNDN</sequence>
<dbReference type="eggNOG" id="KOG2383">
    <property type="taxonomic scope" value="Eukaryota"/>
</dbReference>
<evidence type="ECO:0000256" key="2">
    <source>
        <dbReference type="ARBA" id="ARBA00022840"/>
    </source>
</evidence>
<keyword evidence="2" id="KW-0067">ATP-binding</keyword>
<dbReference type="InParanoid" id="A0A1X7VCU3"/>
<dbReference type="GO" id="GO:0005739">
    <property type="term" value="C:mitochondrion"/>
    <property type="evidence" value="ECO:0007669"/>
    <property type="project" value="TreeGrafter"/>
</dbReference>
<keyword evidence="1" id="KW-0547">Nucleotide-binding</keyword>
<accession>A0A1X7VCU3</accession>
<evidence type="ECO:0000313" key="4">
    <source>
        <dbReference type="EnsemblMetazoa" id="Aqu2.1.37851_001"/>
    </source>
</evidence>
<proteinExistence type="predicted"/>
<evidence type="ECO:0000256" key="1">
    <source>
        <dbReference type="ARBA" id="ARBA00022741"/>
    </source>
</evidence>
<dbReference type="EnsemblMetazoa" id="Aqu2.1.37851_001">
    <property type="protein sequence ID" value="Aqu2.1.37851_001"/>
    <property type="gene ID" value="Aqu2.1.37851"/>
</dbReference>
<feature type="compositionally biased region" description="Low complexity" evidence="3">
    <location>
        <begin position="21"/>
        <end position="30"/>
    </location>
</feature>
<reference evidence="4" key="1">
    <citation type="submission" date="2017-05" db="UniProtKB">
        <authorList>
            <consortium name="EnsemblMetazoa"/>
        </authorList>
    </citation>
    <scope>IDENTIFICATION</scope>
</reference>
<dbReference type="OrthoDB" id="3263820at2759"/>
<protein>
    <submittedName>
        <fullName evidence="4">Uncharacterized protein</fullName>
    </submittedName>
</protein>
<dbReference type="AlphaFoldDB" id="A0A1X7VCU3"/>
<organism evidence="4">
    <name type="scientific">Amphimedon queenslandica</name>
    <name type="common">Sponge</name>
    <dbReference type="NCBI Taxonomy" id="400682"/>
    <lineage>
        <taxon>Eukaryota</taxon>
        <taxon>Metazoa</taxon>
        <taxon>Porifera</taxon>
        <taxon>Demospongiae</taxon>
        <taxon>Heteroscleromorpha</taxon>
        <taxon>Haplosclerida</taxon>
        <taxon>Niphatidae</taxon>
        <taxon>Amphimedon</taxon>
    </lineage>
</organism>
<feature type="region of interest" description="Disordered" evidence="3">
    <location>
        <begin position="12"/>
        <end position="71"/>
    </location>
</feature>
<dbReference type="Pfam" id="PF03969">
    <property type="entry name" value="AFG1_ATPase"/>
    <property type="match status" value="1"/>
</dbReference>
<dbReference type="InterPro" id="IPR005654">
    <property type="entry name" value="ATPase_AFG1-like"/>
</dbReference>
<name>A0A1X7VCU3_AMPQE</name>
<dbReference type="NCBIfam" id="NF040713">
    <property type="entry name" value="ZapE"/>
    <property type="match status" value="1"/>
</dbReference>
<dbReference type="PANTHER" id="PTHR12169">
    <property type="entry name" value="ATPASE N2B"/>
    <property type="match status" value="1"/>
</dbReference>
<dbReference type="PANTHER" id="PTHR12169:SF6">
    <property type="entry name" value="AFG1-LIKE ATPASE"/>
    <property type="match status" value="1"/>
</dbReference>
<evidence type="ECO:0000256" key="3">
    <source>
        <dbReference type="SAM" id="MobiDB-lite"/>
    </source>
</evidence>
<dbReference type="GO" id="GO:0016887">
    <property type="term" value="F:ATP hydrolysis activity"/>
    <property type="evidence" value="ECO:0007669"/>
    <property type="project" value="InterPro"/>
</dbReference>
<dbReference type="GO" id="GO:0005524">
    <property type="term" value="F:ATP binding"/>
    <property type="evidence" value="ECO:0007669"/>
    <property type="project" value="UniProtKB-KW"/>
</dbReference>